<protein>
    <recommendedName>
        <fullName evidence="2">Integrase catalytic domain-containing protein</fullName>
    </recommendedName>
</protein>
<reference evidence="3" key="1">
    <citation type="submission" date="2023-08" db="EMBL/GenBank/DDBJ databases">
        <authorList>
            <person name="Audoor S."/>
            <person name="Bilcke G."/>
        </authorList>
    </citation>
    <scope>NUCLEOTIDE SEQUENCE</scope>
</reference>
<dbReference type="GO" id="GO:0003676">
    <property type="term" value="F:nucleic acid binding"/>
    <property type="evidence" value="ECO:0007669"/>
    <property type="project" value="InterPro"/>
</dbReference>
<dbReference type="InterPro" id="IPR001584">
    <property type="entry name" value="Integrase_cat-core"/>
</dbReference>
<dbReference type="EMBL" id="CAKOGP040000393">
    <property type="protein sequence ID" value="CAJ1934830.1"/>
    <property type="molecule type" value="Genomic_DNA"/>
</dbReference>
<feature type="region of interest" description="Disordered" evidence="1">
    <location>
        <begin position="395"/>
        <end position="418"/>
    </location>
</feature>
<dbReference type="SUPFAM" id="SSF53098">
    <property type="entry name" value="Ribonuclease H-like"/>
    <property type="match status" value="1"/>
</dbReference>
<dbReference type="PROSITE" id="PS50994">
    <property type="entry name" value="INTEGRASE"/>
    <property type="match status" value="1"/>
</dbReference>
<sequence length="764" mass="86596">MPTDGLYEVHPRQASDLDWFECNMAELFDLDPTYVTPVIPPEFEVYESHRRPSVLFSPEAPIDFDIESTPLQDKIIDSSHKSLYSEPRHSSRRKTRSEDGRWNPKDKTEQPSPPPRDPNAYESVPVVEPVYKNPSSAVKLRERDWERLRKHFAWLPKLVIQKTFDSLNVNRGSEGVATDTVYADTPNIEHDHVAAQFYVGISSLVSDVYGVNTDAQFLQTLQDNVQKRGAPNKLVSNRAQAEVSKAVKDYLQWLCIDDWQSEPHRQNQNPAERRYQDIKRLANRILDRTGAPPSLWLLALCYASFVYNHTAVQSLGWLTPIQVLTGITPDISVLLRFAFYEKVYYKTEEPSFPSDLPESIGYMVGIAEHVGHAMTYKILNPETNKILFRSEIRSAASPNDPNKRLDPSDGEELTSPTVIKSKSDNVKSVVYSSDDESDKKDVVVKNKDLIGRTFLMQPNEEGHVHRAKIVELIDKHDDKTTNNPAHLKFRVSINNDQYEDVMAYNEILERLEADEDNPIVWKFKRIVSHQGPLRPDHPSYMGSTYNVTMEWENGEITPEPLSIIGADDPVACAIYARDNNLLDTPGWKRFKNRKRKHEKRKAPNRSELANGLRSLSTRVYVELAEVFINSTAFHCFTMGKSTSLKVVSTTANKAGGSTPKSVSVAKKSGKKRLENASAVDLRQPKDRDPTVNNDSEIRELIASLPPLIDFGLSTHELIAIGYDYNSTKISFGNSIYNQWMIGGPKRSQGLTARSRTSTLIIQLK</sequence>
<keyword evidence="4" id="KW-1185">Reference proteome</keyword>
<evidence type="ECO:0000313" key="4">
    <source>
        <dbReference type="Proteomes" id="UP001295423"/>
    </source>
</evidence>
<accession>A0AAD2CJH2</accession>
<feature type="domain" description="Integrase catalytic" evidence="2">
    <location>
        <begin position="167"/>
        <end position="328"/>
    </location>
</feature>
<dbReference type="Gene3D" id="3.30.420.10">
    <property type="entry name" value="Ribonuclease H-like superfamily/Ribonuclease H"/>
    <property type="match status" value="1"/>
</dbReference>
<feature type="region of interest" description="Disordered" evidence="1">
    <location>
        <begin position="77"/>
        <end position="127"/>
    </location>
</feature>
<organism evidence="3 4">
    <name type="scientific">Cylindrotheca closterium</name>
    <dbReference type="NCBI Taxonomy" id="2856"/>
    <lineage>
        <taxon>Eukaryota</taxon>
        <taxon>Sar</taxon>
        <taxon>Stramenopiles</taxon>
        <taxon>Ochrophyta</taxon>
        <taxon>Bacillariophyta</taxon>
        <taxon>Bacillariophyceae</taxon>
        <taxon>Bacillariophycidae</taxon>
        <taxon>Bacillariales</taxon>
        <taxon>Bacillariaceae</taxon>
        <taxon>Cylindrotheca</taxon>
    </lineage>
</organism>
<evidence type="ECO:0000259" key="2">
    <source>
        <dbReference type="PROSITE" id="PS50994"/>
    </source>
</evidence>
<dbReference type="InterPro" id="IPR036397">
    <property type="entry name" value="RNaseH_sf"/>
</dbReference>
<proteinExistence type="predicted"/>
<gene>
    <name evidence="3" type="ORF">CYCCA115_LOCUS4167</name>
</gene>
<comment type="caution">
    <text evidence="3">The sequence shown here is derived from an EMBL/GenBank/DDBJ whole genome shotgun (WGS) entry which is preliminary data.</text>
</comment>
<name>A0AAD2CJH2_9STRA</name>
<feature type="compositionally biased region" description="Basic and acidic residues" evidence="1">
    <location>
        <begin position="96"/>
        <end position="109"/>
    </location>
</feature>
<dbReference type="InterPro" id="IPR012337">
    <property type="entry name" value="RNaseH-like_sf"/>
</dbReference>
<dbReference type="Proteomes" id="UP001295423">
    <property type="component" value="Unassembled WGS sequence"/>
</dbReference>
<dbReference type="AlphaFoldDB" id="A0AAD2CJH2"/>
<evidence type="ECO:0000256" key="1">
    <source>
        <dbReference type="SAM" id="MobiDB-lite"/>
    </source>
</evidence>
<evidence type="ECO:0000313" key="3">
    <source>
        <dbReference type="EMBL" id="CAJ1934830.1"/>
    </source>
</evidence>
<dbReference type="GO" id="GO:0015074">
    <property type="term" value="P:DNA integration"/>
    <property type="evidence" value="ECO:0007669"/>
    <property type="project" value="InterPro"/>
</dbReference>